<dbReference type="STRING" id="1548207.AXK11_00045"/>
<feature type="domain" description="Glutamyl-tRNA reductase N-terminal" evidence="15">
    <location>
        <begin position="22"/>
        <end position="171"/>
    </location>
</feature>
<dbReference type="CDD" id="cd05213">
    <property type="entry name" value="NAD_bind_Glutamyl_tRNA_reduct"/>
    <property type="match status" value="1"/>
</dbReference>
<dbReference type="Pfam" id="PF01488">
    <property type="entry name" value="Shikimate_DH"/>
    <property type="match status" value="1"/>
</dbReference>
<feature type="binding site" evidence="9 11">
    <location>
        <position position="135"/>
    </location>
    <ligand>
        <name>substrate</name>
    </ligand>
</feature>
<feature type="binding site" evidence="9 12">
    <location>
        <begin position="204"/>
        <end position="209"/>
    </location>
    <ligand>
        <name>NADP(+)</name>
        <dbReference type="ChEBI" id="CHEBI:58349"/>
    </ligand>
</feature>
<organism evidence="16 17">
    <name type="scientific">Cephaloticoccus primus</name>
    <dbReference type="NCBI Taxonomy" id="1548207"/>
    <lineage>
        <taxon>Bacteria</taxon>
        <taxon>Pseudomonadati</taxon>
        <taxon>Verrucomicrobiota</taxon>
        <taxon>Opitutia</taxon>
        <taxon>Opitutales</taxon>
        <taxon>Opitutaceae</taxon>
        <taxon>Cephaloticoccus</taxon>
    </lineage>
</organism>
<reference evidence="17" key="1">
    <citation type="submission" date="2016-02" db="EMBL/GenBank/DDBJ databases">
        <authorList>
            <person name="Sanders J.G."/>
            <person name="Lin J.Y."/>
            <person name="Wertz J.T."/>
            <person name="Russell J.A."/>
            <person name="Moreau C.S."/>
            <person name="Powell S."/>
        </authorList>
    </citation>
    <scope>NUCLEOTIDE SEQUENCE [LARGE SCALE GENOMIC DNA]</scope>
    <source>
        <strain evidence="17">CAG34</strain>
    </source>
</reference>
<dbReference type="InterPro" id="IPR036291">
    <property type="entry name" value="NAD(P)-bd_dom_sf"/>
</dbReference>
<evidence type="ECO:0000256" key="5">
    <source>
        <dbReference type="ARBA" id="ARBA00023002"/>
    </source>
</evidence>
<dbReference type="SUPFAM" id="SSF69742">
    <property type="entry name" value="Glutamyl tRNA-reductase catalytic, N-terminal domain"/>
    <property type="match status" value="1"/>
</dbReference>
<dbReference type="EMBL" id="LSZQ01000012">
    <property type="protein sequence ID" value="KXU37748.1"/>
    <property type="molecule type" value="Genomic_DNA"/>
</dbReference>
<comment type="similarity">
    <text evidence="2 9">Belongs to the glutamyl-tRNA reductase family.</text>
</comment>
<dbReference type="Gene3D" id="3.30.460.30">
    <property type="entry name" value="Glutamyl-tRNA reductase, N-terminal domain"/>
    <property type="match status" value="1"/>
</dbReference>
<evidence type="ECO:0000256" key="1">
    <source>
        <dbReference type="ARBA" id="ARBA00005059"/>
    </source>
</evidence>
<keyword evidence="4 9" id="KW-0521">NADP</keyword>
<feature type="active site" description="Nucleophile" evidence="9 10">
    <location>
        <position position="66"/>
    </location>
</feature>
<evidence type="ECO:0000256" key="2">
    <source>
        <dbReference type="ARBA" id="ARBA00005916"/>
    </source>
</evidence>
<feature type="binding site" evidence="9 11">
    <location>
        <position position="124"/>
    </location>
    <ligand>
        <name>substrate</name>
    </ligand>
</feature>
<dbReference type="UniPathway" id="UPA00251">
    <property type="reaction ID" value="UER00316"/>
</dbReference>
<comment type="miscellaneous">
    <text evidence="9">During catalysis, the active site Cys acts as a nucleophile attacking the alpha-carbonyl group of tRNA-bound glutamate with the formation of a thioester intermediate between enzyme and glutamate, and the concomitant release of tRNA(Glu). The thioester intermediate is finally reduced by direct hydride transfer from NADPH, to form the product GSA.</text>
</comment>
<dbReference type="InterPro" id="IPR036343">
    <property type="entry name" value="GluRdtase_N_sf"/>
</dbReference>
<feature type="binding site" evidence="9 11">
    <location>
        <begin position="65"/>
        <end position="68"/>
    </location>
    <ligand>
        <name>substrate</name>
    </ligand>
</feature>
<comment type="domain">
    <text evidence="9">Possesses an unusual extended V-shaped dimeric structure with each monomer consisting of three distinct domains arranged along a curved 'spinal' alpha-helix. The N-terminal catalytic domain specifically recognizes the glutamate moiety of the substrate. The second domain is the NADPH-binding domain, and the third C-terminal domain is responsible for dimerization.</text>
</comment>
<evidence type="ECO:0000256" key="13">
    <source>
        <dbReference type="PIRSR" id="PIRSR000445-4"/>
    </source>
</evidence>
<sequence length="375" mass="41122">MPHSPQSAPQPPQPAQRTLFVLGATHHRTPIEVREKLALPPDSLAALHAELNQIEGLEEFAPLSTCNRTEFYGVASRPEALAQLQRAFCTRQQFAETQFAPYAIQLQGPQVLQHLFEVATGLDSQLVGETEIFGQLKDAYAAAQARHSTGPILNRLFQKAFQAAKYVRTHTAITEGQVSVANVAVELARDIFGPLGSTRVLLLGAGEIGEKTARAFQSRGTTALSVASRRLDRAMALASELGAFALPFWLAPTKLAQFDIVVCATAAPASVIAADMIDTAMHRRAARPLLLLDLALPRDVEPRVGDLPNVYLYNLDDLARIAEENRNAREAEITHCRELLHTRAVSLWATLHPRLTHKTSPIIRETKQLGQPLRV</sequence>
<dbReference type="HAMAP" id="MF_00087">
    <property type="entry name" value="Glu_tRNA_reductase"/>
    <property type="match status" value="1"/>
</dbReference>
<evidence type="ECO:0000256" key="6">
    <source>
        <dbReference type="ARBA" id="ARBA00023244"/>
    </source>
</evidence>
<proteinExistence type="inferred from homology"/>
<evidence type="ECO:0000256" key="12">
    <source>
        <dbReference type="PIRSR" id="PIRSR000445-3"/>
    </source>
</evidence>
<dbReference type="InterPro" id="IPR006151">
    <property type="entry name" value="Shikm_DH/Glu-tRNA_Rdtase"/>
</dbReference>
<comment type="pathway">
    <text evidence="1 9">Porphyrin-containing compound metabolism; protoporphyrin-IX biosynthesis; 5-aminolevulinate from L-glutamyl-tRNA(Glu): step 1/2.</text>
</comment>
<evidence type="ECO:0000256" key="3">
    <source>
        <dbReference type="ARBA" id="ARBA00012970"/>
    </source>
</evidence>
<evidence type="ECO:0000256" key="7">
    <source>
        <dbReference type="ARBA" id="ARBA00047464"/>
    </source>
</evidence>
<keyword evidence="5 9" id="KW-0560">Oxidoreductase</keyword>
<feature type="domain" description="Quinate/shikimate 5-dehydrogenase/glutamyl-tRNA reductase" evidence="14">
    <location>
        <begin position="186"/>
        <end position="321"/>
    </location>
</feature>
<comment type="caution">
    <text evidence="16">The sequence shown here is derived from an EMBL/GenBank/DDBJ whole genome shotgun (WGS) entry which is preliminary data.</text>
</comment>
<evidence type="ECO:0000259" key="14">
    <source>
        <dbReference type="Pfam" id="PF01488"/>
    </source>
</evidence>
<keyword evidence="17" id="KW-1185">Reference proteome</keyword>
<evidence type="ECO:0000313" key="17">
    <source>
        <dbReference type="Proteomes" id="UP000070058"/>
    </source>
</evidence>
<gene>
    <name evidence="9" type="primary">hemA</name>
    <name evidence="16" type="ORF">AXK11_00045</name>
</gene>
<comment type="subunit">
    <text evidence="9">Homodimer.</text>
</comment>
<name>A0A139ST28_9BACT</name>
<comment type="catalytic activity">
    <reaction evidence="7 9">
        <text>(S)-4-amino-5-oxopentanoate + tRNA(Glu) + NADP(+) = L-glutamyl-tRNA(Glu) + NADPH + H(+)</text>
        <dbReference type="Rhea" id="RHEA:12344"/>
        <dbReference type="Rhea" id="RHEA-COMP:9663"/>
        <dbReference type="Rhea" id="RHEA-COMP:9680"/>
        <dbReference type="ChEBI" id="CHEBI:15378"/>
        <dbReference type="ChEBI" id="CHEBI:57501"/>
        <dbReference type="ChEBI" id="CHEBI:57783"/>
        <dbReference type="ChEBI" id="CHEBI:58349"/>
        <dbReference type="ChEBI" id="CHEBI:78442"/>
        <dbReference type="ChEBI" id="CHEBI:78520"/>
        <dbReference type="EC" id="1.2.1.70"/>
    </reaction>
</comment>
<evidence type="ECO:0000256" key="11">
    <source>
        <dbReference type="PIRSR" id="PIRSR000445-2"/>
    </source>
</evidence>
<dbReference type="GO" id="GO:0008883">
    <property type="term" value="F:glutamyl-tRNA reductase activity"/>
    <property type="evidence" value="ECO:0007669"/>
    <property type="project" value="UniProtKB-UniRule"/>
</dbReference>
<dbReference type="PANTHER" id="PTHR43013">
    <property type="entry name" value="GLUTAMYL-TRNA REDUCTASE"/>
    <property type="match status" value="1"/>
</dbReference>
<dbReference type="PIRSF" id="PIRSF000445">
    <property type="entry name" value="4pyrrol_synth_GluRdtase"/>
    <property type="match status" value="1"/>
</dbReference>
<evidence type="ECO:0000256" key="10">
    <source>
        <dbReference type="PIRSR" id="PIRSR000445-1"/>
    </source>
</evidence>
<dbReference type="NCBIfam" id="TIGR01035">
    <property type="entry name" value="hemA"/>
    <property type="match status" value="1"/>
</dbReference>
<keyword evidence="6 9" id="KW-0627">Porphyrin biosynthesis</keyword>
<evidence type="ECO:0000256" key="9">
    <source>
        <dbReference type="HAMAP-Rule" id="MF_00087"/>
    </source>
</evidence>
<dbReference type="EC" id="1.2.1.70" evidence="3 9"/>
<dbReference type="PANTHER" id="PTHR43013:SF1">
    <property type="entry name" value="GLUTAMYL-TRNA REDUCTASE"/>
    <property type="match status" value="1"/>
</dbReference>
<evidence type="ECO:0000256" key="8">
    <source>
        <dbReference type="ARBA" id="ARBA00068659"/>
    </source>
</evidence>
<evidence type="ECO:0000256" key="4">
    <source>
        <dbReference type="ARBA" id="ARBA00022857"/>
    </source>
</evidence>
<feature type="binding site" evidence="9 11">
    <location>
        <begin position="129"/>
        <end position="131"/>
    </location>
    <ligand>
        <name>substrate</name>
    </ligand>
</feature>
<protein>
    <recommendedName>
        <fullName evidence="8 9">Glutamyl-tRNA reductase</fullName>
        <shortName evidence="9">GluTR</shortName>
        <ecNumber evidence="3 9">1.2.1.70</ecNumber>
    </recommendedName>
</protein>
<dbReference type="AlphaFoldDB" id="A0A139ST28"/>
<comment type="function">
    <text evidence="9">Catalyzes the NADPH-dependent reduction of glutamyl-tRNA(Glu) to glutamate 1-semialdehyde (GSA).</text>
</comment>
<dbReference type="GO" id="GO:0050661">
    <property type="term" value="F:NADP binding"/>
    <property type="evidence" value="ECO:0007669"/>
    <property type="project" value="InterPro"/>
</dbReference>
<dbReference type="Pfam" id="PF05201">
    <property type="entry name" value="GlutR_N"/>
    <property type="match status" value="1"/>
</dbReference>
<dbReference type="FunFam" id="3.40.50.720:FF:000031">
    <property type="entry name" value="Glutamyl-tRNA reductase"/>
    <property type="match status" value="1"/>
</dbReference>
<evidence type="ECO:0000259" key="15">
    <source>
        <dbReference type="Pfam" id="PF05201"/>
    </source>
</evidence>
<dbReference type="GO" id="GO:0019353">
    <property type="term" value="P:protoporphyrinogen IX biosynthetic process from glutamate"/>
    <property type="evidence" value="ECO:0007669"/>
    <property type="project" value="TreeGrafter"/>
</dbReference>
<dbReference type="InterPro" id="IPR015895">
    <property type="entry name" value="4pyrrol_synth_GluRdtase_N"/>
</dbReference>
<dbReference type="FunFam" id="3.30.460.30:FF:000001">
    <property type="entry name" value="Glutamyl-tRNA reductase"/>
    <property type="match status" value="1"/>
</dbReference>
<dbReference type="Proteomes" id="UP000070058">
    <property type="component" value="Unassembled WGS sequence"/>
</dbReference>
<evidence type="ECO:0000313" key="16">
    <source>
        <dbReference type="EMBL" id="KXU37748.1"/>
    </source>
</evidence>
<dbReference type="Gene3D" id="3.40.50.720">
    <property type="entry name" value="NAD(P)-binding Rossmann-like Domain"/>
    <property type="match status" value="1"/>
</dbReference>
<accession>A0A139ST28</accession>
<dbReference type="InterPro" id="IPR000343">
    <property type="entry name" value="4pyrrol_synth_GluRdtase"/>
</dbReference>
<feature type="site" description="Important for activity" evidence="9 13">
    <location>
        <position position="114"/>
    </location>
</feature>
<dbReference type="SUPFAM" id="SSF51735">
    <property type="entry name" value="NAD(P)-binding Rossmann-fold domains"/>
    <property type="match status" value="1"/>
</dbReference>